<reference evidence="2 3" key="1">
    <citation type="journal article" date="2020" name="Nat. Food">
        <title>A phased Vanilla planifolia genome enables genetic improvement of flavour and production.</title>
        <authorList>
            <person name="Hasing T."/>
            <person name="Tang H."/>
            <person name="Brym M."/>
            <person name="Khazi F."/>
            <person name="Huang T."/>
            <person name="Chambers A.H."/>
        </authorList>
    </citation>
    <scope>NUCLEOTIDE SEQUENCE [LARGE SCALE GENOMIC DNA]</scope>
    <source>
        <tissue evidence="2">Leaf</tissue>
    </source>
</reference>
<keyword evidence="1" id="KW-0677">Repeat</keyword>
<evidence type="ECO:0008006" key="4">
    <source>
        <dbReference type="Google" id="ProtNLM"/>
    </source>
</evidence>
<proteinExistence type="predicted"/>
<protein>
    <recommendedName>
        <fullName evidence="4">Pentatricopeptide repeat-containing protein</fullName>
    </recommendedName>
</protein>
<organism evidence="2 3">
    <name type="scientific">Vanilla planifolia</name>
    <name type="common">Vanilla</name>
    <dbReference type="NCBI Taxonomy" id="51239"/>
    <lineage>
        <taxon>Eukaryota</taxon>
        <taxon>Viridiplantae</taxon>
        <taxon>Streptophyta</taxon>
        <taxon>Embryophyta</taxon>
        <taxon>Tracheophyta</taxon>
        <taxon>Spermatophyta</taxon>
        <taxon>Magnoliopsida</taxon>
        <taxon>Liliopsida</taxon>
        <taxon>Asparagales</taxon>
        <taxon>Orchidaceae</taxon>
        <taxon>Vanilloideae</taxon>
        <taxon>Vanilleae</taxon>
        <taxon>Vanilla</taxon>
    </lineage>
</organism>
<dbReference type="AlphaFoldDB" id="A0A835PTL0"/>
<dbReference type="PANTHER" id="PTHR47926">
    <property type="entry name" value="PENTATRICOPEPTIDE REPEAT-CONTAINING PROTEIN"/>
    <property type="match status" value="1"/>
</dbReference>
<dbReference type="Pfam" id="PF20431">
    <property type="entry name" value="E_motif"/>
    <property type="match status" value="1"/>
</dbReference>
<dbReference type="InterPro" id="IPR002885">
    <property type="entry name" value="PPR_rpt"/>
</dbReference>
<dbReference type="EMBL" id="JADCNL010000012">
    <property type="protein sequence ID" value="KAG0458400.1"/>
    <property type="molecule type" value="Genomic_DNA"/>
</dbReference>
<sequence length="490" mass="53880">MESTFREIDGIVHKGATTPWQRCMSLVHRHLNERQLHAAHALFLTHGLCHNTVAISRLILAACSLGGGGGLFYASLILRHSVAPPNSFIYNSLIHAHARGADPYRALHYFRLMLRSPNPSAAPNHHSYPFALAACIAIPSFFSGTQIHSLIVRNGLASADHYVQTAALRLYTQTQNDISQAQKLFDEFSQRDAVHLDILMTGYIRHGFAAEASCLFQDALAAGFELDKHVITTALTACSHAGDLKQGNWIHSYLVEKHSDFLKDTFIGSALISMYAKCGCIDEAVKVFDTAPERNSFLWAAMVGGFAVHGFANDAIFCLSRMQDEDGLRPDGITIRCHVCLLPRRCVVDNGGQACRRAEADSSNADEAFGFCLGSLLTGCRIYSNVELAELAAAELQSIAWNDGNDEGVFVQLSNIYMNANKREDARRIRKLIGMSGIKKIPACSAIEVDGEISSFVAGDPVHPQRVQIWWILNVFMDHAGVIEMEDMGF</sequence>
<accession>A0A835PTL0</accession>
<dbReference type="OrthoDB" id="1908962at2759"/>
<dbReference type="InterPro" id="IPR011990">
    <property type="entry name" value="TPR-like_helical_dom_sf"/>
</dbReference>
<keyword evidence="3" id="KW-1185">Reference proteome</keyword>
<dbReference type="InterPro" id="IPR046960">
    <property type="entry name" value="PPR_At4g14850-like_plant"/>
</dbReference>
<evidence type="ECO:0000313" key="2">
    <source>
        <dbReference type="EMBL" id="KAG0458400.1"/>
    </source>
</evidence>
<dbReference type="PANTHER" id="PTHR47926:SF437">
    <property type="entry name" value="PENTACOTRIPEPTIDE-REPEAT REGION OF PRORP DOMAIN-CONTAINING PROTEIN"/>
    <property type="match status" value="1"/>
</dbReference>
<gene>
    <name evidence="2" type="ORF">HPP92_023557</name>
</gene>
<dbReference type="InterPro" id="IPR046848">
    <property type="entry name" value="E_motif"/>
</dbReference>
<dbReference type="Gene3D" id="1.25.40.10">
    <property type="entry name" value="Tetratricopeptide repeat domain"/>
    <property type="match status" value="3"/>
</dbReference>
<dbReference type="GO" id="GO:0003723">
    <property type="term" value="F:RNA binding"/>
    <property type="evidence" value="ECO:0007669"/>
    <property type="project" value="InterPro"/>
</dbReference>
<evidence type="ECO:0000313" key="3">
    <source>
        <dbReference type="Proteomes" id="UP000636800"/>
    </source>
</evidence>
<evidence type="ECO:0000256" key="1">
    <source>
        <dbReference type="ARBA" id="ARBA00022737"/>
    </source>
</evidence>
<dbReference type="Proteomes" id="UP000636800">
    <property type="component" value="Chromosome 12"/>
</dbReference>
<dbReference type="GO" id="GO:0009451">
    <property type="term" value="P:RNA modification"/>
    <property type="evidence" value="ECO:0007669"/>
    <property type="project" value="InterPro"/>
</dbReference>
<dbReference type="Pfam" id="PF01535">
    <property type="entry name" value="PPR"/>
    <property type="match status" value="2"/>
</dbReference>
<comment type="caution">
    <text evidence="2">The sequence shown here is derived from an EMBL/GenBank/DDBJ whole genome shotgun (WGS) entry which is preliminary data.</text>
</comment>
<name>A0A835PTL0_VANPL</name>